<gene>
    <name evidence="2" type="ORF">M5X12_26430</name>
</gene>
<reference evidence="2 3" key="1">
    <citation type="submission" date="2022-05" db="EMBL/GenBank/DDBJ databases">
        <title>Genome Sequencing of Bee-Associated Microbes.</title>
        <authorList>
            <person name="Dunlap C."/>
        </authorList>
    </citation>
    <scope>NUCLEOTIDE SEQUENCE [LARGE SCALE GENOMIC DNA]</scope>
    <source>
        <strain evidence="2 3">NRRL B-04010</strain>
    </source>
</reference>
<sequence length="60" mass="6782">MNFSSTNLIFILLAFSLGVILIWKRDTLPDKLQRPLAITALCMIVFAFFLIVYSFLALGT</sequence>
<organism evidence="2 3">
    <name type="scientific">Paenibacillus alvei</name>
    <name type="common">Bacillus alvei</name>
    <dbReference type="NCBI Taxonomy" id="44250"/>
    <lineage>
        <taxon>Bacteria</taxon>
        <taxon>Bacillati</taxon>
        <taxon>Bacillota</taxon>
        <taxon>Bacilli</taxon>
        <taxon>Bacillales</taxon>
        <taxon>Paenibacillaceae</taxon>
        <taxon>Paenibacillus</taxon>
    </lineage>
</organism>
<keyword evidence="3" id="KW-1185">Reference proteome</keyword>
<evidence type="ECO:0008006" key="4">
    <source>
        <dbReference type="Google" id="ProtNLM"/>
    </source>
</evidence>
<evidence type="ECO:0000313" key="2">
    <source>
        <dbReference type="EMBL" id="MCY9764049.1"/>
    </source>
</evidence>
<dbReference type="Proteomes" id="UP001527181">
    <property type="component" value="Unassembled WGS sequence"/>
</dbReference>
<feature type="transmembrane region" description="Helical" evidence="1">
    <location>
        <begin position="6"/>
        <end position="23"/>
    </location>
</feature>
<evidence type="ECO:0000256" key="1">
    <source>
        <dbReference type="SAM" id="Phobius"/>
    </source>
</evidence>
<comment type="caution">
    <text evidence="2">The sequence shown here is derived from an EMBL/GenBank/DDBJ whole genome shotgun (WGS) entry which is preliminary data.</text>
</comment>
<protein>
    <recommendedName>
        <fullName evidence="4">Signal transduction histidine kinase</fullName>
    </recommendedName>
</protein>
<feature type="transmembrane region" description="Helical" evidence="1">
    <location>
        <begin position="35"/>
        <end position="56"/>
    </location>
</feature>
<proteinExistence type="predicted"/>
<dbReference type="GeneID" id="94489216"/>
<accession>A0ABT4H5Z8</accession>
<keyword evidence="1" id="KW-0472">Membrane</keyword>
<keyword evidence="1" id="KW-1133">Transmembrane helix</keyword>
<evidence type="ECO:0000313" key="3">
    <source>
        <dbReference type="Proteomes" id="UP001527181"/>
    </source>
</evidence>
<dbReference type="EMBL" id="JAMDNP010000072">
    <property type="protein sequence ID" value="MCY9764049.1"/>
    <property type="molecule type" value="Genomic_DNA"/>
</dbReference>
<dbReference type="RefSeq" id="WP_040735799.1">
    <property type="nucleotide sequence ID" value="NZ_JAKOBS010000040.1"/>
</dbReference>
<name>A0ABT4H5Z8_PAEAL</name>
<keyword evidence="1" id="KW-0812">Transmembrane</keyword>